<reference evidence="2 3" key="1">
    <citation type="submission" date="2019-09" db="EMBL/GenBank/DDBJ databases">
        <title>Draft genome sequence assemblies of isolates from the urinary tract.</title>
        <authorList>
            <person name="Mores C.R."/>
            <person name="Putonti C."/>
            <person name="Wolfe A.J."/>
        </authorList>
    </citation>
    <scope>NUCLEOTIDE SEQUENCE [LARGE SCALE GENOMIC DNA]</scope>
    <source>
        <strain evidence="2 3">UMB623</strain>
    </source>
</reference>
<dbReference type="RefSeq" id="WP_070431376.1">
    <property type="nucleotide sequence ID" value="NZ_VYWO01000004.1"/>
</dbReference>
<comment type="caution">
    <text evidence="2">The sequence shown here is derived from an EMBL/GenBank/DDBJ whole genome shotgun (WGS) entry which is preliminary data.</text>
</comment>
<name>A0A5N1GIB6_9LACT</name>
<dbReference type="PANTHER" id="PTHR33387:SF3">
    <property type="entry name" value="DUF985 DOMAIN-CONTAINING PROTEIN"/>
    <property type="match status" value="1"/>
</dbReference>
<evidence type="ECO:0000313" key="2">
    <source>
        <dbReference type="EMBL" id="KAA9300512.1"/>
    </source>
</evidence>
<dbReference type="InterPro" id="IPR011051">
    <property type="entry name" value="RmlC_Cupin_sf"/>
</dbReference>
<protein>
    <submittedName>
        <fullName evidence="2">Cupin</fullName>
    </submittedName>
</protein>
<dbReference type="InterPro" id="IPR039935">
    <property type="entry name" value="YML079W-like"/>
</dbReference>
<evidence type="ECO:0000313" key="3">
    <source>
        <dbReference type="Proteomes" id="UP000327148"/>
    </source>
</evidence>
<accession>A0A5N1GIB6</accession>
<dbReference type="InterPro" id="IPR014710">
    <property type="entry name" value="RmlC-like_jellyroll"/>
</dbReference>
<feature type="domain" description="DUF985" evidence="1">
    <location>
        <begin position="6"/>
        <end position="135"/>
    </location>
</feature>
<dbReference type="SUPFAM" id="SSF51182">
    <property type="entry name" value="RmlC-like cupins"/>
    <property type="match status" value="1"/>
</dbReference>
<evidence type="ECO:0000259" key="1">
    <source>
        <dbReference type="Pfam" id="PF06172"/>
    </source>
</evidence>
<proteinExistence type="predicted"/>
<dbReference type="CDD" id="cd06121">
    <property type="entry name" value="cupin_YML079wp"/>
    <property type="match status" value="1"/>
</dbReference>
<dbReference type="PANTHER" id="PTHR33387">
    <property type="entry name" value="RMLC-LIKE JELLY ROLL FOLD PROTEIN"/>
    <property type="match status" value="1"/>
</dbReference>
<dbReference type="AlphaFoldDB" id="A0A5N1GIB6"/>
<dbReference type="Gene3D" id="2.60.120.10">
    <property type="entry name" value="Jelly Rolls"/>
    <property type="match status" value="1"/>
</dbReference>
<organism evidence="2 3">
    <name type="scientific">Aerococcus sanguinicola</name>
    <dbReference type="NCBI Taxonomy" id="119206"/>
    <lineage>
        <taxon>Bacteria</taxon>
        <taxon>Bacillati</taxon>
        <taxon>Bacillota</taxon>
        <taxon>Bacilli</taxon>
        <taxon>Lactobacillales</taxon>
        <taxon>Aerococcaceae</taxon>
        <taxon>Aerococcus</taxon>
    </lineage>
</organism>
<dbReference type="Pfam" id="PF06172">
    <property type="entry name" value="Cupin_5"/>
    <property type="match status" value="1"/>
</dbReference>
<dbReference type="OrthoDB" id="9798288at2"/>
<gene>
    <name evidence="2" type="ORF">F6I03_06805</name>
</gene>
<dbReference type="InterPro" id="IPR009327">
    <property type="entry name" value="Cupin_DUF985"/>
</dbReference>
<sequence length="160" mass="18416">MKTSAEWAKALNLEPHVEGGYYRQVVKSSERVRDGERALYTSIYFVLEADNPSHFHRLTCDEIWYYHAGQPLTVHMIYPDGRYERVDLGLDPEAGQRLSYVVPQGTIFGSTVEEGYALVSCLCAPGFEYDDFELFSRQDLLDQYPDHAAIIERLTREDEV</sequence>
<dbReference type="Proteomes" id="UP000327148">
    <property type="component" value="Unassembled WGS sequence"/>
</dbReference>
<dbReference type="EMBL" id="VYWO01000004">
    <property type="protein sequence ID" value="KAA9300512.1"/>
    <property type="molecule type" value="Genomic_DNA"/>
</dbReference>
<dbReference type="STRING" id="119206.AWM72_02435"/>